<evidence type="ECO:0000256" key="1">
    <source>
        <dbReference type="SAM" id="Phobius"/>
    </source>
</evidence>
<reference evidence="2 3" key="1">
    <citation type="submission" date="2017-08" db="EMBL/GenBank/DDBJ databases">
        <title>Virgibacillus indicus sp. nov. and Virgibacillus profoundi sp. nov, two moderately halophilic bacteria isolated from marine sediment by using the Microfluidic Streak Plate.</title>
        <authorList>
            <person name="Xu B."/>
            <person name="Hu B."/>
            <person name="Wang J."/>
            <person name="Zhu Y."/>
            <person name="Huang L."/>
            <person name="Du W."/>
            <person name="Huang Y."/>
        </authorList>
    </citation>
    <scope>NUCLEOTIDE SEQUENCE [LARGE SCALE GENOMIC DNA]</scope>
    <source>
        <strain evidence="2 3">IO3-P2-C2</strain>
    </source>
</reference>
<keyword evidence="1" id="KW-1133">Transmembrane helix</keyword>
<organism evidence="2 3">
    <name type="scientific">Virgibacillus indicus</name>
    <dbReference type="NCBI Taxonomy" id="2024554"/>
    <lineage>
        <taxon>Bacteria</taxon>
        <taxon>Bacillati</taxon>
        <taxon>Bacillota</taxon>
        <taxon>Bacilli</taxon>
        <taxon>Bacillales</taxon>
        <taxon>Bacillaceae</taxon>
        <taxon>Virgibacillus</taxon>
    </lineage>
</organism>
<protein>
    <submittedName>
        <fullName evidence="2">YqzM family protein</fullName>
    </submittedName>
</protein>
<keyword evidence="1" id="KW-0812">Transmembrane</keyword>
<name>A0A265NCZ7_9BACI</name>
<keyword evidence="1" id="KW-0472">Membrane</keyword>
<accession>A0A265NCZ7</accession>
<comment type="caution">
    <text evidence="2">The sequence shown here is derived from an EMBL/GenBank/DDBJ whole genome shotgun (WGS) entry which is preliminary data.</text>
</comment>
<dbReference type="RefSeq" id="WP_094883513.1">
    <property type="nucleotide sequence ID" value="NZ_NPMS01000001.1"/>
</dbReference>
<keyword evidence="3" id="KW-1185">Reference proteome</keyword>
<sequence>MNEFEKDPQAKNNDVVDSIKGFGFSFIFFVLVFAIGSAISVIGQ</sequence>
<proteinExistence type="predicted"/>
<dbReference type="AlphaFoldDB" id="A0A265NCZ7"/>
<dbReference type="Proteomes" id="UP000216498">
    <property type="component" value="Unassembled WGS sequence"/>
</dbReference>
<dbReference type="EMBL" id="NPMS01000001">
    <property type="protein sequence ID" value="OZU89912.1"/>
    <property type="molecule type" value="Genomic_DNA"/>
</dbReference>
<gene>
    <name evidence="2" type="ORF">CIL03_01870</name>
</gene>
<dbReference type="InterPro" id="IPR025416">
    <property type="entry name" value="YqzM"/>
</dbReference>
<evidence type="ECO:0000313" key="2">
    <source>
        <dbReference type="EMBL" id="OZU89912.1"/>
    </source>
</evidence>
<dbReference type="Pfam" id="PF14141">
    <property type="entry name" value="YqzM"/>
    <property type="match status" value="1"/>
</dbReference>
<feature type="transmembrane region" description="Helical" evidence="1">
    <location>
        <begin position="21"/>
        <end position="42"/>
    </location>
</feature>
<evidence type="ECO:0000313" key="3">
    <source>
        <dbReference type="Proteomes" id="UP000216498"/>
    </source>
</evidence>